<organism evidence="3 4">
    <name type="scientific">Listeria rustica</name>
    <dbReference type="NCBI Taxonomy" id="2713503"/>
    <lineage>
        <taxon>Bacteria</taxon>
        <taxon>Bacillati</taxon>
        <taxon>Bacillota</taxon>
        <taxon>Bacilli</taxon>
        <taxon>Bacillales</taxon>
        <taxon>Listeriaceae</taxon>
        <taxon>Listeria</taxon>
    </lineage>
</organism>
<feature type="region of interest" description="Disordered" evidence="1">
    <location>
        <begin position="194"/>
        <end position="216"/>
    </location>
</feature>
<feature type="transmembrane region" description="Helical" evidence="2">
    <location>
        <begin position="6"/>
        <end position="24"/>
    </location>
</feature>
<proteinExistence type="predicted"/>
<accession>A0A7W1T7W6</accession>
<dbReference type="EMBL" id="JABJVM010000013">
    <property type="protein sequence ID" value="MBA3927040.1"/>
    <property type="molecule type" value="Genomic_DNA"/>
</dbReference>
<evidence type="ECO:0000256" key="1">
    <source>
        <dbReference type="SAM" id="MobiDB-lite"/>
    </source>
</evidence>
<evidence type="ECO:0000313" key="3">
    <source>
        <dbReference type="EMBL" id="MBA3927040.1"/>
    </source>
</evidence>
<comment type="caution">
    <text evidence="3">The sequence shown here is derived from an EMBL/GenBank/DDBJ whole genome shotgun (WGS) entry which is preliminary data.</text>
</comment>
<evidence type="ECO:0000256" key="2">
    <source>
        <dbReference type="SAM" id="Phobius"/>
    </source>
</evidence>
<dbReference type="AlphaFoldDB" id="A0A7W1T7W6"/>
<keyword evidence="4" id="KW-1185">Reference proteome</keyword>
<dbReference type="Proteomes" id="UP000548787">
    <property type="component" value="Unassembled WGS sequence"/>
</dbReference>
<reference evidence="3 4" key="2">
    <citation type="submission" date="2020-08" db="EMBL/GenBank/DDBJ databases">
        <title>Listeria ohnekaius sp. nov. and Listeria portnoyii sp. nov. isolated from non-agricultural and natural environments.</title>
        <authorList>
            <person name="Weller D."/>
            <person name="Belias A.M."/>
            <person name="Liao J."/>
            <person name="Guo S."/>
            <person name="Orsi R.H."/>
            <person name="Wiedmann M."/>
        </authorList>
    </citation>
    <scope>NUCLEOTIDE SEQUENCE [LARGE SCALE GENOMIC DNA]</scope>
    <source>
        <strain evidence="3 4">FSL W9-0585</strain>
    </source>
</reference>
<gene>
    <name evidence="3" type="ORF">HPK16_11855</name>
</gene>
<reference evidence="3 4" key="1">
    <citation type="submission" date="2020-05" db="EMBL/GenBank/DDBJ databases">
        <authorList>
            <person name="Carlin C.R."/>
        </authorList>
    </citation>
    <scope>NUCLEOTIDE SEQUENCE [LARGE SCALE GENOMIC DNA]</scope>
    <source>
        <strain evidence="3 4">FSL W9-0585</strain>
    </source>
</reference>
<protein>
    <submittedName>
        <fullName evidence="3">Uncharacterized protein</fullName>
    </submittedName>
</protein>
<feature type="compositionally biased region" description="Basic and acidic residues" evidence="1">
    <location>
        <begin position="207"/>
        <end position="216"/>
    </location>
</feature>
<evidence type="ECO:0000313" key="4">
    <source>
        <dbReference type="Proteomes" id="UP000548787"/>
    </source>
</evidence>
<dbReference type="RefSeq" id="WP_181677159.1">
    <property type="nucleotide sequence ID" value="NZ_JABJVM010000013.1"/>
</dbReference>
<keyword evidence="2" id="KW-0812">Transmembrane</keyword>
<name>A0A7W1T7W6_9LIST</name>
<sequence length="216" mass="24258">MKRRALLYTVAAVIFLVAGTFFLINEMNDDKGSLAEVQETKNKTQVVRAVVNTEYPMYRNFEELVAHSDSVFNGEVASYEDKLVDTKAKFDVTGLTAEEREAVSINQNTDDAIFPCRVFKVRVTEDFKGNHEVGDIVEVKQLHGKKNGLDYSESGVVLLENGNEYLLFLQDYEDSSSSIVNPTQGMYVEENGEHVAPDQAETSIEVNESKLEELEN</sequence>
<keyword evidence="2" id="KW-0472">Membrane</keyword>
<keyword evidence="2" id="KW-1133">Transmembrane helix</keyword>